<name>A0AAV2SQ56_MEGNR</name>
<organism evidence="7 8">
    <name type="scientific">Meganyctiphanes norvegica</name>
    <name type="common">Northern krill</name>
    <name type="synonym">Thysanopoda norvegica</name>
    <dbReference type="NCBI Taxonomy" id="48144"/>
    <lineage>
        <taxon>Eukaryota</taxon>
        <taxon>Metazoa</taxon>
        <taxon>Ecdysozoa</taxon>
        <taxon>Arthropoda</taxon>
        <taxon>Crustacea</taxon>
        <taxon>Multicrustacea</taxon>
        <taxon>Malacostraca</taxon>
        <taxon>Eumalacostraca</taxon>
        <taxon>Eucarida</taxon>
        <taxon>Euphausiacea</taxon>
        <taxon>Euphausiidae</taxon>
        <taxon>Meganyctiphanes</taxon>
    </lineage>
</organism>
<dbReference type="PROSITE" id="PS50088">
    <property type="entry name" value="ANK_REPEAT"/>
    <property type="match status" value="4"/>
</dbReference>
<dbReference type="PANTHER" id="PTHR24171">
    <property type="entry name" value="ANKYRIN REPEAT DOMAIN-CONTAINING PROTEIN 39-RELATED"/>
    <property type="match status" value="1"/>
</dbReference>
<keyword evidence="8" id="KW-1185">Reference proteome</keyword>
<dbReference type="PRINTS" id="PR01415">
    <property type="entry name" value="ANKYRIN"/>
</dbReference>
<dbReference type="InterPro" id="IPR036770">
    <property type="entry name" value="Ankyrin_rpt-contain_sf"/>
</dbReference>
<keyword evidence="6" id="KW-0732">Signal</keyword>
<evidence type="ECO:0000256" key="3">
    <source>
        <dbReference type="PROSITE-ProRule" id="PRU00023"/>
    </source>
</evidence>
<feature type="chain" id="PRO_5043461161" description="Ankyrin repeat domain-containing protein" evidence="6">
    <location>
        <begin position="19"/>
        <end position="349"/>
    </location>
</feature>
<evidence type="ECO:0008006" key="9">
    <source>
        <dbReference type="Google" id="ProtNLM"/>
    </source>
</evidence>
<dbReference type="Gene3D" id="1.25.40.20">
    <property type="entry name" value="Ankyrin repeat-containing domain"/>
    <property type="match status" value="2"/>
</dbReference>
<dbReference type="Pfam" id="PF12796">
    <property type="entry name" value="Ank_2"/>
    <property type="match status" value="1"/>
</dbReference>
<feature type="repeat" description="ANK" evidence="3">
    <location>
        <begin position="154"/>
        <end position="186"/>
    </location>
</feature>
<evidence type="ECO:0000256" key="6">
    <source>
        <dbReference type="SAM" id="SignalP"/>
    </source>
</evidence>
<feature type="repeat" description="ANK" evidence="3">
    <location>
        <begin position="120"/>
        <end position="153"/>
    </location>
</feature>
<feature type="region of interest" description="Disordered" evidence="4">
    <location>
        <begin position="293"/>
        <end position="349"/>
    </location>
</feature>
<keyword evidence="2 3" id="KW-0040">ANK repeat</keyword>
<dbReference type="Pfam" id="PF00023">
    <property type="entry name" value="Ank"/>
    <property type="match status" value="1"/>
</dbReference>
<feature type="compositionally biased region" description="Low complexity" evidence="4">
    <location>
        <begin position="296"/>
        <end position="305"/>
    </location>
</feature>
<evidence type="ECO:0000313" key="8">
    <source>
        <dbReference type="Proteomes" id="UP001497623"/>
    </source>
</evidence>
<evidence type="ECO:0000256" key="1">
    <source>
        <dbReference type="ARBA" id="ARBA00022737"/>
    </source>
</evidence>
<keyword evidence="1" id="KW-0677">Repeat</keyword>
<evidence type="ECO:0000256" key="5">
    <source>
        <dbReference type="SAM" id="Phobius"/>
    </source>
</evidence>
<feature type="region of interest" description="Disordered" evidence="4">
    <location>
        <begin position="216"/>
        <end position="238"/>
    </location>
</feature>
<dbReference type="PROSITE" id="PS50297">
    <property type="entry name" value="ANK_REP_REGION"/>
    <property type="match status" value="3"/>
</dbReference>
<dbReference type="Proteomes" id="UP001497623">
    <property type="component" value="Unassembled WGS sequence"/>
</dbReference>
<keyword evidence="5" id="KW-0812">Transmembrane</keyword>
<comment type="caution">
    <text evidence="7">The sequence shown here is derived from an EMBL/GenBank/DDBJ whole genome shotgun (WGS) entry which is preliminary data.</text>
</comment>
<dbReference type="SUPFAM" id="SSF48403">
    <property type="entry name" value="Ankyrin repeat"/>
    <property type="match status" value="1"/>
</dbReference>
<keyword evidence="5" id="KW-1133">Transmembrane helix</keyword>
<evidence type="ECO:0000313" key="7">
    <source>
        <dbReference type="EMBL" id="CAL4210937.1"/>
    </source>
</evidence>
<dbReference type="PANTHER" id="PTHR24171:SF9">
    <property type="entry name" value="ANKYRIN REPEAT DOMAIN-CONTAINING PROTEIN 39"/>
    <property type="match status" value="1"/>
</dbReference>
<gene>
    <name evidence="7" type="ORF">MNOR_LOCUS38365</name>
</gene>
<evidence type="ECO:0000256" key="4">
    <source>
        <dbReference type="SAM" id="MobiDB-lite"/>
    </source>
</evidence>
<sequence length="349" mass="37188">MSKLTVLCVFVILGAGIADNELTLWNAAAEGNLPNVNKALTTGANPEWPNPDYYGKTSLHQASHFNHPDVVFALLGAGSNKDIKDTSFETPIYDASVFGSLDAVNMLIGRGADVNIQSISGRTPVMEATLSGHFNITKVLLINGLANVNLSDKTGTTALHVAAFWNRFNEAKLLLRMGADTEKKDNEGKTPVDIAREKGYDHLANIMDNSIVTTISSKPSTNAPTAQPITTSPTVHPNKKMSTVQISNASNTQNKGSGLLIPGLVISIVIIVAVVTTAAVLYVKKRKNKVDEELPLEGQPPQQSGSGMGSRHDSENSLYGVVLNKTESQVPSRGSQHESENSLYGATVA</sequence>
<accession>A0AAV2SQ56</accession>
<evidence type="ECO:0000256" key="2">
    <source>
        <dbReference type="ARBA" id="ARBA00023043"/>
    </source>
</evidence>
<feature type="transmembrane region" description="Helical" evidence="5">
    <location>
        <begin position="259"/>
        <end position="283"/>
    </location>
</feature>
<reference evidence="7 8" key="1">
    <citation type="submission" date="2024-05" db="EMBL/GenBank/DDBJ databases">
        <authorList>
            <person name="Wallberg A."/>
        </authorList>
    </citation>
    <scope>NUCLEOTIDE SEQUENCE [LARGE SCALE GENOMIC DNA]</scope>
</reference>
<proteinExistence type="predicted"/>
<feature type="repeat" description="ANK" evidence="3">
    <location>
        <begin position="54"/>
        <end position="86"/>
    </location>
</feature>
<feature type="compositionally biased region" description="Polar residues" evidence="4">
    <location>
        <begin position="325"/>
        <end position="334"/>
    </location>
</feature>
<protein>
    <recommendedName>
        <fullName evidence="9">Ankyrin repeat domain-containing protein</fullName>
    </recommendedName>
</protein>
<feature type="repeat" description="ANK" evidence="3">
    <location>
        <begin position="87"/>
        <end position="119"/>
    </location>
</feature>
<dbReference type="InterPro" id="IPR002110">
    <property type="entry name" value="Ankyrin_rpt"/>
</dbReference>
<dbReference type="AlphaFoldDB" id="A0AAV2SQ56"/>
<dbReference type="EMBL" id="CAXKWB010086272">
    <property type="protein sequence ID" value="CAL4210937.1"/>
    <property type="molecule type" value="Genomic_DNA"/>
</dbReference>
<keyword evidence="5" id="KW-0472">Membrane</keyword>
<dbReference type="SMART" id="SM00248">
    <property type="entry name" value="ANK"/>
    <property type="match status" value="6"/>
</dbReference>
<feature type="signal peptide" evidence="6">
    <location>
        <begin position="1"/>
        <end position="18"/>
    </location>
</feature>